<dbReference type="PANTHER" id="PTHR11014">
    <property type="entry name" value="PEPTIDASE M20 FAMILY MEMBER"/>
    <property type="match status" value="1"/>
</dbReference>
<evidence type="ECO:0000313" key="5">
    <source>
        <dbReference type="Proteomes" id="UP000265725"/>
    </source>
</evidence>
<dbReference type="RefSeq" id="WP_119882820.1">
    <property type="nucleotide sequence ID" value="NZ_CP032418.1"/>
</dbReference>
<evidence type="ECO:0000313" key="4">
    <source>
        <dbReference type="EMBL" id="AYC29079.1"/>
    </source>
</evidence>
<feature type="binding site" evidence="2">
    <location>
        <position position="154"/>
    </location>
    <ligand>
        <name>Mn(2+)</name>
        <dbReference type="ChEBI" id="CHEBI:29035"/>
        <label>2</label>
    </ligand>
</feature>
<evidence type="ECO:0000256" key="1">
    <source>
        <dbReference type="ARBA" id="ARBA00022801"/>
    </source>
</evidence>
<dbReference type="FunFam" id="3.30.70.360:FF:000001">
    <property type="entry name" value="N-acetyldiaminopimelate deacetylase"/>
    <property type="match status" value="1"/>
</dbReference>
<dbReference type="InterPro" id="IPR017439">
    <property type="entry name" value="Amidohydrolase"/>
</dbReference>
<comment type="cofactor">
    <cofactor evidence="2">
        <name>Mn(2+)</name>
        <dbReference type="ChEBI" id="CHEBI:29035"/>
    </cofactor>
    <text evidence="2">The Mn(2+) ion enhances activity.</text>
</comment>
<dbReference type="PIRSF" id="PIRSF005962">
    <property type="entry name" value="Pept_M20D_amidohydro"/>
    <property type="match status" value="1"/>
</dbReference>
<feature type="domain" description="Peptidase M20 dimerisation" evidence="3">
    <location>
        <begin position="181"/>
        <end position="269"/>
    </location>
</feature>
<dbReference type="SUPFAM" id="SSF55031">
    <property type="entry name" value="Bacterial exopeptidase dimerisation domain"/>
    <property type="match status" value="1"/>
</dbReference>
<evidence type="ECO:0000256" key="2">
    <source>
        <dbReference type="PIRSR" id="PIRSR005962-1"/>
    </source>
</evidence>
<dbReference type="InterPro" id="IPR011650">
    <property type="entry name" value="Peptidase_M20_dimer"/>
</dbReference>
<dbReference type="InterPro" id="IPR036264">
    <property type="entry name" value="Bact_exopeptidase_dim_dom"/>
</dbReference>
<sequence length="373" mass="41855">MTSFIDIRRALHQIPEIGFQEKKTQQFLLEFLESLPQERLTIHPWETGIFVRLEGYVGEKTLAWRTDIDALPLEELTELEFASLHPGAMHACGHDLHMAIALGVLQQLVEHPIAHHVIFLFQPAEEGPGGAEPMLTNWKAQLKDWMPDAIYACHIAPELPVGVVSTKSGTLFANTSELFFELTGKEGHAAFPHHSKDMTIAAASLLLQLQTIVSRNTDPLESAVVTIGSMKSGTANNIISGFARLEGTIRTFSSNVMAHTKSRIEAIARGIEVAFDCEVKVLYGSAYVEVKNDSSEYERFRTFAESYNDVTYHEAKEAMTGEDFGFFQTAIPGLMFWTGVDSEYGLHHPKLNPKEETIPLMIQFIRDFFHQYE</sequence>
<dbReference type="Proteomes" id="UP000265725">
    <property type="component" value="Chromosome"/>
</dbReference>
<feature type="binding site" evidence="2">
    <location>
        <position position="94"/>
    </location>
    <ligand>
        <name>Mn(2+)</name>
        <dbReference type="ChEBI" id="CHEBI:29035"/>
        <label>2</label>
    </ligand>
</feature>
<dbReference type="PANTHER" id="PTHR11014:SF98">
    <property type="entry name" value="N-ACETYLDIAMINOPIMELATE DEACETYLASE"/>
    <property type="match status" value="1"/>
</dbReference>
<dbReference type="SUPFAM" id="SSF53187">
    <property type="entry name" value="Zn-dependent exopeptidases"/>
    <property type="match status" value="1"/>
</dbReference>
<name>A0A385YQV1_9BACL</name>
<dbReference type="GO" id="GO:0050118">
    <property type="term" value="F:N-acetyldiaminopimelate deacetylase activity"/>
    <property type="evidence" value="ECO:0007669"/>
    <property type="project" value="UniProtKB-ARBA"/>
</dbReference>
<dbReference type="CDD" id="cd05670">
    <property type="entry name" value="M20_Acy1_YkuR-like"/>
    <property type="match status" value="1"/>
</dbReference>
<gene>
    <name evidence="4" type="ORF">D3873_04000</name>
</gene>
<dbReference type="OrthoDB" id="2416606at2"/>
<keyword evidence="5" id="KW-1185">Reference proteome</keyword>
<dbReference type="InterPro" id="IPR002933">
    <property type="entry name" value="Peptidase_M20"/>
</dbReference>
<dbReference type="Gene3D" id="3.30.70.360">
    <property type="match status" value="1"/>
</dbReference>
<keyword evidence="2" id="KW-0479">Metal-binding</keyword>
<accession>A0A385YQV1</accession>
<keyword evidence="1 4" id="KW-0378">Hydrolase</keyword>
<dbReference type="Gene3D" id="3.40.630.10">
    <property type="entry name" value="Zn peptidases"/>
    <property type="match status" value="1"/>
</dbReference>
<dbReference type="GO" id="GO:0019877">
    <property type="term" value="P:diaminopimelate biosynthetic process"/>
    <property type="evidence" value="ECO:0007669"/>
    <property type="project" value="TreeGrafter"/>
</dbReference>
<feature type="binding site" evidence="2">
    <location>
        <position position="347"/>
    </location>
    <ligand>
        <name>Mn(2+)</name>
        <dbReference type="ChEBI" id="CHEBI:29035"/>
        <label>2</label>
    </ligand>
</feature>
<dbReference type="Pfam" id="PF01546">
    <property type="entry name" value="Peptidase_M20"/>
    <property type="match status" value="1"/>
</dbReference>
<feature type="binding site" evidence="2">
    <location>
        <position position="92"/>
    </location>
    <ligand>
        <name>Mn(2+)</name>
        <dbReference type="ChEBI" id="CHEBI:29035"/>
        <label>2</label>
    </ligand>
</feature>
<reference evidence="5" key="1">
    <citation type="submission" date="2018-09" db="EMBL/GenBank/DDBJ databases">
        <authorList>
            <person name="Zhu H."/>
        </authorList>
    </citation>
    <scope>NUCLEOTIDE SEQUENCE [LARGE SCALE GENOMIC DNA]</scope>
    <source>
        <strain evidence="5">K2R23-3</strain>
    </source>
</reference>
<evidence type="ECO:0000259" key="3">
    <source>
        <dbReference type="Pfam" id="PF07687"/>
    </source>
</evidence>
<organism evidence="4 5">
    <name type="scientific">Paenisporosarcina cavernae</name>
    <dbReference type="NCBI Taxonomy" id="2320858"/>
    <lineage>
        <taxon>Bacteria</taxon>
        <taxon>Bacillati</taxon>
        <taxon>Bacillota</taxon>
        <taxon>Bacilli</taxon>
        <taxon>Bacillales</taxon>
        <taxon>Caryophanaceae</taxon>
        <taxon>Paenisporosarcina</taxon>
    </lineage>
</organism>
<dbReference type="NCBIfam" id="TIGR01891">
    <property type="entry name" value="amidohydrolases"/>
    <property type="match status" value="1"/>
</dbReference>
<dbReference type="Pfam" id="PF07687">
    <property type="entry name" value="M20_dimer"/>
    <property type="match status" value="1"/>
</dbReference>
<dbReference type="EMBL" id="CP032418">
    <property type="protein sequence ID" value="AYC29079.1"/>
    <property type="molecule type" value="Genomic_DNA"/>
</dbReference>
<dbReference type="AlphaFoldDB" id="A0A385YQV1"/>
<protein>
    <submittedName>
        <fullName evidence="4">Amidohydrolase</fullName>
    </submittedName>
</protein>
<dbReference type="GO" id="GO:0046872">
    <property type="term" value="F:metal ion binding"/>
    <property type="evidence" value="ECO:0007669"/>
    <property type="project" value="UniProtKB-KW"/>
</dbReference>
<dbReference type="KEGG" id="paek:D3873_04000"/>
<keyword evidence="2" id="KW-0464">Manganese</keyword>
<proteinExistence type="predicted"/>
<feature type="binding site" evidence="2">
    <location>
        <position position="126"/>
    </location>
    <ligand>
        <name>Mn(2+)</name>
        <dbReference type="ChEBI" id="CHEBI:29035"/>
        <label>2</label>
    </ligand>
</feature>